<feature type="compositionally biased region" description="Basic and acidic residues" evidence="1">
    <location>
        <begin position="202"/>
        <end position="218"/>
    </location>
</feature>
<dbReference type="Proteomes" id="UP001445335">
    <property type="component" value="Unassembled WGS sequence"/>
</dbReference>
<accession>A0AAW1S4S1</accession>
<proteinExistence type="predicted"/>
<organism evidence="2 3">
    <name type="scientific">Elliptochloris bilobata</name>
    <dbReference type="NCBI Taxonomy" id="381761"/>
    <lineage>
        <taxon>Eukaryota</taxon>
        <taxon>Viridiplantae</taxon>
        <taxon>Chlorophyta</taxon>
        <taxon>core chlorophytes</taxon>
        <taxon>Trebouxiophyceae</taxon>
        <taxon>Trebouxiophyceae incertae sedis</taxon>
        <taxon>Elliptochloris clade</taxon>
        <taxon>Elliptochloris</taxon>
    </lineage>
</organism>
<keyword evidence="3" id="KW-1185">Reference proteome</keyword>
<feature type="region of interest" description="Disordered" evidence="1">
    <location>
        <begin position="193"/>
        <end position="241"/>
    </location>
</feature>
<evidence type="ECO:0000313" key="3">
    <source>
        <dbReference type="Proteomes" id="UP001445335"/>
    </source>
</evidence>
<reference evidence="2 3" key="1">
    <citation type="journal article" date="2024" name="Nat. Commun.">
        <title>Phylogenomics reveals the evolutionary origins of lichenization in chlorophyte algae.</title>
        <authorList>
            <person name="Puginier C."/>
            <person name="Libourel C."/>
            <person name="Otte J."/>
            <person name="Skaloud P."/>
            <person name="Haon M."/>
            <person name="Grisel S."/>
            <person name="Petersen M."/>
            <person name="Berrin J.G."/>
            <person name="Delaux P.M."/>
            <person name="Dal Grande F."/>
            <person name="Keller J."/>
        </authorList>
    </citation>
    <scope>NUCLEOTIDE SEQUENCE [LARGE SCALE GENOMIC DNA]</scope>
    <source>
        <strain evidence="2 3">SAG 245.80</strain>
    </source>
</reference>
<sequence>MGSTEVPMSAASEVAWPSIDTALAPAGRPEPLYTFDRTGYHAIPLEGCEFLFRETEDGRLDLRDAYVYYLDADMYLPPQVEGELPQAPLHFEELQWAKESTGDTMKKQPPWRKVQQVYLIEVTDIDSYSLDLERVWVLDRTTRKLSRCAVERSPSLAETSEEFSGELVLRIKRSGLVLERAERLPSADDIIIADNASKQSQKQKELSSAEEAAEKQDPIEAGWDDDLGKPEDTPAIDYLGD</sequence>
<evidence type="ECO:0000313" key="2">
    <source>
        <dbReference type="EMBL" id="KAK9840759.1"/>
    </source>
</evidence>
<protein>
    <submittedName>
        <fullName evidence="2">Uncharacterized protein</fullName>
    </submittedName>
</protein>
<dbReference type="AlphaFoldDB" id="A0AAW1S4S1"/>
<name>A0AAW1S4S1_9CHLO</name>
<comment type="caution">
    <text evidence="2">The sequence shown here is derived from an EMBL/GenBank/DDBJ whole genome shotgun (WGS) entry which is preliminary data.</text>
</comment>
<gene>
    <name evidence="2" type="ORF">WJX81_002878</name>
</gene>
<evidence type="ECO:0000256" key="1">
    <source>
        <dbReference type="SAM" id="MobiDB-lite"/>
    </source>
</evidence>
<dbReference type="EMBL" id="JALJOU010000012">
    <property type="protein sequence ID" value="KAK9840759.1"/>
    <property type="molecule type" value="Genomic_DNA"/>
</dbReference>